<accession>A0A5M8QLI1</accession>
<organism evidence="6 7">
    <name type="scientific">Rufibacter glacialis</name>
    <dbReference type="NCBI Taxonomy" id="1259555"/>
    <lineage>
        <taxon>Bacteria</taxon>
        <taxon>Pseudomonadati</taxon>
        <taxon>Bacteroidota</taxon>
        <taxon>Cytophagia</taxon>
        <taxon>Cytophagales</taxon>
        <taxon>Hymenobacteraceae</taxon>
        <taxon>Rufibacter</taxon>
    </lineage>
</organism>
<evidence type="ECO:0000256" key="3">
    <source>
        <dbReference type="ARBA" id="ARBA00023172"/>
    </source>
</evidence>
<dbReference type="SMART" id="SM00857">
    <property type="entry name" value="Resolvase"/>
    <property type="match status" value="1"/>
</dbReference>
<reference evidence="6 7" key="2">
    <citation type="submission" date="2019-09" db="EMBL/GenBank/DDBJ databases">
        <title>A bacterium isolated from glacier soil.</title>
        <authorList>
            <person name="Liu Q."/>
        </authorList>
    </citation>
    <scope>NUCLEOTIDE SEQUENCE [LARGE SCALE GENOMIC DNA]</scope>
    <source>
        <strain evidence="6 7">MDT1-10-3</strain>
    </source>
</reference>
<dbReference type="SUPFAM" id="SSF53041">
    <property type="entry name" value="Resolvase-like"/>
    <property type="match status" value="1"/>
</dbReference>
<dbReference type="InterPro" id="IPR006119">
    <property type="entry name" value="Resolv_N"/>
</dbReference>
<dbReference type="Gene3D" id="3.40.50.1390">
    <property type="entry name" value="Resolvase, N-terminal catalytic domain"/>
    <property type="match status" value="1"/>
</dbReference>
<keyword evidence="3" id="KW-0233">DNA recombination</keyword>
<evidence type="ECO:0000259" key="5">
    <source>
        <dbReference type="SMART" id="SM00857"/>
    </source>
</evidence>
<dbReference type="Proteomes" id="UP000323866">
    <property type="component" value="Unassembled WGS sequence"/>
</dbReference>
<gene>
    <name evidence="6" type="ORF">FOE74_06035</name>
</gene>
<dbReference type="OrthoDB" id="942413at2"/>
<comment type="caution">
    <text evidence="6">The sequence shown here is derived from an EMBL/GenBank/DDBJ whole genome shotgun (WGS) entry which is preliminary data.</text>
</comment>
<dbReference type="PROSITE" id="PS00397">
    <property type="entry name" value="RECOMBINASES_1"/>
    <property type="match status" value="1"/>
</dbReference>
<dbReference type="InterPro" id="IPR006118">
    <property type="entry name" value="Recombinase_CS"/>
</dbReference>
<dbReference type="Pfam" id="PF00239">
    <property type="entry name" value="Resolvase"/>
    <property type="match status" value="1"/>
</dbReference>
<evidence type="ECO:0000256" key="2">
    <source>
        <dbReference type="ARBA" id="ARBA00023125"/>
    </source>
</evidence>
<protein>
    <recommendedName>
        <fullName evidence="5">Resolvase/invertase-type recombinase catalytic domain-containing protein</fullName>
    </recommendedName>
</protein>
<evidence type="ECO:0000256" key="1">
    <source>
        <dbReference type="ARBA" id="ARBA00022908"/>
    </source>
</evidence>
<feature type="domain" description="Resolvase/invertase-type recombinase catalytic" evidence="5">
    <location>
        <begin position="3"/>
        <end position="102"/>
    </location>
</feature>
<dbReference type="AlphaFoldDB" id="A0A5M8QLI1"/>
<name>A0A5M8QLI1_9BACT</name>
<evidence type="ECO:0000313" key="7">
    <source>
        <dbReference type="Proteomes" id="UP000323866"/>
    </source>
</evidence>
<evidence type="ECO:0000313" key="6">
    <source>
        <dbReference type="EMBL" id="KAA6435503.1"/>
    </source>
</evidence>
<evidence type="ECO:0000256" key="4">
    <source>
        <dbReference type="PROSITE-ProRule" id="PRU10137"/>
    </source>
</evidence>
<dbReference type="GO" id="GO:0015074">
    <property type="term" value="P:DNA integration"/>
    <property type="evidence" value="ECO:0007669"/>
    <property type="project" value="UniProtKB-KW"/>
</dbReference>
<feature type="active site" description="O-(5'-phospho-DNA)-serine intermediate" evidence="4">
    <location>
        <position position="10"/>
    </location>
</feature>
<dbReference type="GO" id="GO:0000150">
    <property type="term" value="F:DNA strand exchange activity"/>
    <property type="evidence" value="ECO:0007669"/>
    <property type="project" value="InterPro"/>
</dbReference>
<reference evidence="6 7" key="1">
    <citation type="submission" date="2019-07" db="EMBL/GenBank/DDBJ databases">
        <authorList>
            <person name="Qu J.-H."/>
        </authorList>
    </citation>
    <scope>NUCLEOTIDE SEQUENCE [LARGE SCALE GENOMIC DNA]</scope>
    <source>
        <strain evidence="6 7">MDT1-10-3</strain>
    </source>
</reference>
<dbReference type="InterPro" id="IPR036162">
    <property type="entry name" value="Resolvase-like_N_sf"/>
</dbReference>
<proteinExistence type="predicted"/>
<dbReference type="GO" id="GO:0003677">
    <property type="term" value="F:DNA binding"/>
    <property type="evidence" value="ECO:0007669"/>
    <property type="project" value="UniProtKB-KW"/>
</dbReference>
<sequence length="171" mass="18900">MKAALYLRVSTTKQNTDPQLSELSRLGRDSMDVSNIILELGELGVCTQVVNKNLRSLNRQRRKNSVTMMILGILAHLAEMEQEIIVERIILGQQEAQCQGKHISRPEGSVKGVEQFLKENRKVVEFLRHGGFSIREIATLCYVSAKTVMNAKHAISAESAVSATAVRPGIG</sequence>
<keyword evidence="2" id="KW-0238">DNA-binding</keyword>
<dbReference type="EMBL" id="VKKZ01000019">
    <property type="protein sequence ID" value="KAA6435503.1"/>
    <property type="molecule type" value="Genomic_DNA"/>
</dbReference>
<keyword evidence="1" id="KW-0229">DNA integration</keyword>